<name>A0A0J1BDF6_RHOIS</name>
<comment type="caution">
    <text evidence="2">The sequence shown here is derived from an EMBL/GenBank/DDBJ whole genome shotgun (WGS) entry which is preliminary data.</text>
</comment>
<evidence type="ECO:0000313" key="3">
    <source>
        <dbReference type="Proteomes" id="UP000036367"/>
    </source>
</evidence>
<proteinExistence type="predicted"/>
<organism evidence="2 3">
    <name type="scientific">Rhodopirellula islandica</name>
    <dbReference type="NCBI Taxonomy" id="595434"/>
    <lineage>
        <taxon>Bacteria</taxon>
        <taxon>Pseudomonadati</taxon>
        <taxon>Planctomycetota</taxon>
        <taxon>Planctomycetia</taxon>
        <taxon>Pirellulales</taxon>
        <taxon>Pirellulaceae</taxon>
        <taxon>Rhodopirellula</taxon>
    </lineage>
</organism>
<evidence type="ECO:0000313" key="2">
    <source>
        <dbReference type="EMBL" id="KLU04526.1"/>
    </source>
</evidence>
<accession>A0A0J1BDF6</accession>
<dbReference type="STRING" id="595434.RISK_003580"/>
<protein>
    <submittedName>
        <fullName evidence="2">Uncharacterized protein</fullName>
    </submittedName>
</protein>
<keyword evidence="3" id="KW-1185">Reference proteome</keyword>
<feature type="region of interest" description="Disordered" evidence="1">
    <location>
        <begin position="21"/>
        <end position="58"/>
    </location>
</feature>
<gene>
    <name evidence="2" type="ORF">RISK_003580</name>
</gene>
<evidence type="ECO:0000256" key="1">
    <source>
        <dbReference type="SAM" id="MobiDB-lite"/>
    </source>
</evidence>
<dbReference type="AlphaFoldDB" id="A0A0J1BDF6"/>
<dbReference type="Proteomes" id="UP000036367">
    <property type="component" value="Unassembled WGS sequence"/>
</dbReference>
<dbReference type="EMBL" id="LECT01000028">
    <property type="protein sequence ID" value="KLU04526.1"/>
    <property type="molecule type" value="Genomic_DNA"/>
</dbReference>
<sequence length="58" mass="5878">MGSATTTVDVVDFDPELVGSGWGLAAGEPDSSAGVEDIKRPETATEAIGIANESQKSL</sequence>
<reference evidence="2" key="1">
    <citation type="submission" date="2015-05" db="EMBL/GenBank/DDBJ databases">
        <title>Permanent draft genome of Rhodopirellula islandicus K833.</title>
        <authorList>
            <person name="Kizina J."/>
            <person name="Richter M."/>
            <person name="Glockner F.O."/>
            <person name="Harder J."/>
        </authorList>
    </citation>
    <scope>NUCLEOTIDE SEQUENCE [LARGE SCALE GENOMIC DNA]</scope>
    <source>
        <strain evidence="2">K833</strain>
    </source>
</reference>